<evidence type="ECO:0000256" key="5">
    <source>
        <dbReference type="ARBA" id="ARBA00022741"/>
    </source>
</evidence>
<keyword evidence="7 9" id="KW-0067">ATP-binding</keyword>
<comment type="subcellular location">
    <subcellularLocation>
        <location evidence="9">Cytoplasm</location>
    </subcellularLocation>
</comment>
<evidence type="ECO:0000313" key="10">
    <source>
        <dbReference type="EMBL" id="CUA93306.1"/>
    </source>
</evidence>
<evidence type="ECO:0000313" key="11">
    <source>
        <dbReference type="Proteomes" id="UP000183900"/>
    </source>
</evidence>
<keyword evidence="9" id="KW-0963">Cytoplasm</keyword>
<evidence type="ECO:0000256" key="7">
    <source>
        <dbReference type="ARBA" id="ARBA00022840"/>
    </source>
</evidence>
<dbReference type="Gene3D" id="1.10.287.1080">
    <property type="entry name" value="MazG-like"/>
    <property type="match status" value="1"/>
</dbReference>
<dbReference type="InterPro" id="IPR008179">
    <property type="entry name" value="HisE"/>
</dbReference>
<dbReference type="NCBIfam" id="NF001613">
    <property type="entry name" value="PRK00400.1-5"/>
    <property type="match status" value="1"/>
</dbReference>
<keyword evidence="5 9" id="KW-0547">Nucleotide-binding</keyword>
<dbReference type="PANTHER" id="PTHR42945:SF1">
    <property type="entry name" value="HISTIDINE BIOSYNTHESIS BIFUNCTIONAL PROTEIN HIS7"/>
    <property type="match status" value="1"/>
</dbReference>
<dbReference type="OrthoDB" id="9814738at2"/>
<evidence type="ECO:0000256" key="4">
    <source>
        <dbReference type="ARBA" id="ARBA00022605"/>
    </source>
</evidence>
<keyword evidence="6 9" id="KW-0378">Hydrolase</keyword>
<dbReference type="PANTHER" id="PTHR42945">
    <property type="entry name" value="HISTIDINE BIOSYNTHESIS BIFUNCTIONAL PROTEIN"/>
    <property type="match status" value="1"/>
</dbReference>
<dbReference type="GO" id="GO:0005524">
    <property type="term" value="F:ATP binding"/>
    <property type="evidence" value="ECO:0007669"/>
    <property type="project" value="UniProtKB-KW"/>
</dbReference>
<evidence type="ECO:0000256" key="6">
    <source>
        <dbReference type="ARBA" id="ARBA00022801"/>
    </source>
</evidence>
<keyword evidence="11" id="KW-1185">Reference proteome</keyword>
<dbReference type="GO" id="GO:0004636">
    <property type="term" value="F:phosphoribosyl-ATP diphosphatase activity"/>
    <property type="evidence" value="ECO:0007669"/>
    <property type="project" value="UniProtKB-UniRule"/>
</dbReference>
<comment type="similarity">
    <text evidence="3 9">Belongs to the PRA-PH family.</text>
</comment>
<proteinExistence type="inferred from homology"/>
<dbReference type="AlphaFoldDB" id="A0A0K6HR35"/>
<accession>A0A0K6HR35</accession>
<evidence type="ECO:0000256" key="8">
    <source>
        <dbReference type="ARBA" id="ARBA00023102"/>
    </source>
</evidence>
<evidence type="ECO:0000256" key="3">
    <source>
        <dbReference type="ARBA" id="ARBA00009392"/>
    </source>
</evidence>
<dbReference type="GO" id="GO:0005737">
    <property type="term" value="C:cytoplasm"/>
    <property type="evidence" value="ECO:0007669"/>
    <property type="project" value="UniProtKB-SubCell"/>
</dbReference>
<comment type="pathway">
    <text evidence="2 9">Amino-acid biosynthesis; L-histidine biosynthesis; L-histidine from 5-phospho-alpha-D-ribose 1-diphosphate: step 2/9.</text>
</comment>
<name>A0A0K6HR35_9HYPH</name>
<sequence>MTAFTLADLEAIVAARAASDDEMSYTRKLVGKGVGKCAQKLGEEAVEAAIAAVQGDRAGLKGEAADLLYHLMVVLKVCGVSLDEVMAELAARTGQTGLEEKASRPAS</sequence>
<keyword evidence="4 9" id="KW-0028">Amino-acid biosynthesis</keyword>
<dbReference type="EMBL" id="CYHE01000002">
    <property type="protein sequence ID" value="CUA93306.1"/>
    <property type="molecule type" value="Genomic_DNA"/>
</dbReference>
<comment type="catalytic activity">
    <reaction evidence="1 9">
        <text>1-(5-phospho-beta-D-ribosyl)-ATP + H2O = 1-(5-phospho-beta-D-ribosyl)-5'-AMP + diphosphate + H(+)</text>
        <dbReference type="Rhea" id="RHEA:22828"/>
        <dbReference type="ChEBI" id="CHEBI:15377"/>
        <dbReference type="ChEBI" id="CHEBI:15378"/>
        <dbReference type="ChEBI" id="CHEBI:33019"/>
        <dbReference type="ChEBI" id="CHEBI:59457"/>
        <dbReference type="ChEBI" id="CHEBI:73183"/>
        <dbReference type="EC" id="3.6.1.31"/>
    </reaction>
</comment>
<dbReference type="EC" id="3.6.1.31" evidence="9"/>
<evidence type="ECO:0000256" key="9">
    <source>
        <dbReference type="HAMAP-Rule" id="MF_01020"/>
    </source>
</evidence>
<dbReference type="Pfam" id="PF01503">
    <property type="entry name" value="PRA-PH"/>
    <property type="match status" value="1"/>
</dbReference>
<evidence type="ECO:0000256" key="1">
    <source>
        <dbReference type="ARBA" id="ARBA00001460"/>
    </source>
</evidence>
<reference evidence="11" key="1">
    <citation type="submission" date="2015-08" db="EMBL/GenBank/DDBJ databases">
        <authorList>
            <person name="Varghese N."/>
        </authorList>
    </citation>
    <scope>NUCLEOTIDE SEQUENCE [LARGE SCALE GENOMIC DNA]</scope>
    <source>
        <strain evidence="11">DSM 23407</strain>
    </source>
</reference>
<dbReference type="NCBIfam" id="TIGR03188">
    <property type="entry name" value="histidine_hisI"/>
    <property type="match status" value="1"/>
</dbReference>
<dbReference type="SUPFAM" id="SSF101386">
    <property type="entry name" value="all-alpha NTP pyrophosphatases"/>
    <property type="match status" value="1"/>
</dbReference>
<dbReference type="UniPathway" id="UPA00031">
    <property type="reaction ID" value="UER00007"/>
</dbReference>
<organism evidence="10 11">
    <name type="scientific">Pannonibacter indicus</name>
    <dbReference type="NCBI Taxonomy" id="466044"/>
    <lineage>
        <taxon>Bacteria</taxon>
        <taxon>Pseudomonadati</taxon>
        <taxon>Pseudomonadota</taxon>
        <taxon>Alphaproteobacteria</taxon>
        <taxon>Hyphomicrobiales</taxon>
        <taxon>Stappiaceae</taxon>
        <taxon>Pannonibacter</taxon>
    </lineage>
</organism>
<gene>
    <name evidence="9" type="primary">hisE</name>
    <name evidence="10" type="ORF">Ga0061067_102333</name>
</gene>
<protein>
    <recommendedName>
        <fullName evidence="9">Phosphoribosyl-ATP pyrophosphatase</fullName>
        <shortName evidence="9">PRA-PH</shortName>
        <ecNumber evidence="9">3.6.1.31</ecNumber>
    </recommendedName>
</protein>
<dbReference type="RefSeq" id="WP_055454596.1">
    <property type="nucleotide sequence ID" value="NZ_CYHE01000002.1"/>
</dbReference>
<keyword evidence="8 9" id="KW-0368">Histidine biosynthesis</keyword>
<dbReference type="Proteomes" id="UP000183900">
    <property type="component" value="Unassembled WGS sequence"/>
</dbReference>
<dbReference type="CDD" id="cd11534">
    <property type="entry name" value="NTP-PPase_HisIE_like"/>
    <property type="match status" value="1"/>
</dbReference>
<dbReference type="InterPro" id="IPR021130">
    <property type="entry name" value="PRib-ATP_PPHydrolase-like"/>
</dbReference>
<dbReference type="HAMAP" id="MF_01020">
    <property type="entry name" value="HisE"/>
    <property type="match status" value="1"/>
</dbReference>
<dbReference type="GO" id="GO:0000105">
    <property type="term" value="P:L-histidine biosynthetic process"/>
    <property type="evidence" value="ECO:0007669"/>
    <property type="project" value="UniProtKB-UniRule"/>
</dbReference>
<evidence type="ECO:0000256" key="2">
    <source>
        <dbReference type="ARBA" id="ARBA00005204"/>
    </source>
</evidence>